<keyword evidence="1" id="KW-0238">DNA-binding</keyword>
<keyword evidence="5" id="KW-1185">Reference proteome</keyword>
<keyword evidence="2" id="KW-0175">Coiled coil</keyword>
<dbReference type="InterPro" id="IPR000551">
    <property type="entry name" value="MerR-type_HTH_dom"/>
</dbReference>
<dbReference type="Pfam" id="PF13411">
    <property type="entry name" value="MerR_1"/>
    <property type="match status" value="1"/>
</dbReference>
<dbReference type="Pfam" id="PF13649">
    <property type="entry name" value="Methyltransf_25"/>
    <property type="match status" value="1"/>
</dbReference>
<dbReference type="GO" id="GO:0003677">
    <property type="term" value="F:DNA binding"/>
    <property type="evidence" value="ECO:0007669"/>
    <property type="project" value="UniProtKB-KW"/>
</dbReference>
<protein>
    <submittedName>
        <fullName evidence="4">MerR family transcriptional regulator</fullName>
    </submittedName>
</protein>
<dbReference type="EMBL" id="QZCH01000008">
    <property type="protein sequence ID" value="RJG48413.1"/>
    <property type="molecule type" value="Genomic_DNA"/>
</dbReference>
<evidence type="ECO:0000256" key="1">
    <source>
        <dbReference type="ARBA" id="ARBA00023125"/>
    </source>
</evidence>
<dbReference type="InterPro" id="IPR047057">
    <property type="entry name" value="MerR_fam"/>
</dbReference>
<accession>A0A418YFU3</accession>
<dbReference type="SUPFAM" id="SSF53335">
    <property type="entry name" value="S-adenosyl-L-methionine-dependent methyltransferases"/>
    <property type="match status" value="1"/>
</dbReference>
<dbReference type="AlphaFoldDB" id="A0A418YFU3"/>
<dbReference type="PANTHER" id="PTHR30204:SF97">
    <property type="entry name" value="MERR FAMILY REGULATORY PROTEIN"/>
    <property type="match status" value="1"/>
</dbReference>
<dbReference type="InterPro" id="IPR029063">
    <property type="entry name" value="SAM-dependent_MTases_sf"/>
</dbReference>
<evidence type="ECO:0000259" key="3">
    <source>
        <dbReference type="PROSITE" id="PS50937"/>
    </source>
</evidence>
<dbReference type="PANTHER" id="PTHR30204">
    <property type="entry name" value="REDOX-CYCLING DRUG-SENSING TRANSCRIPTIONAL ACTIVATOR SOXR"/>
    <property type="match status" value="1"/>
</dbReference>
<dbReference type="InterPro" id="IPR041698">
    <property type="entry name" value="Methyltransf_25"/>
</dbReference>
<comment type="caution">
    <text evidence="4">The sequence shown here is derived from an EMBL/GenBank/DDBJ whole genome shotgun (WGS) entry which is preliminary data.</text>
</comment>
<proteinExistence type="predicted"/>
<dbReference type="PROSITE" id="PS50937">
    <property type="entry name" value="HTH_MERR_2"/>
    <property type="match status" value="1"/>
</dbReference>
<feature type="domain" description="HTH merR-type" evidence="3">
    <location>
        <begin position="8"/>
        <end position="76"/>
    </location>
</feature>
<reference evidence="4 5" key="2">
    <citation type="submission" date="2019-01" db="EMBL/GenBank/DDBJ databases">
        <title>Motilimonas pumilus sp. nov., isolated from the gut of sea cucumber (Apostichopus japonicus).</title>
        <authorList>
            <person name="Wang F.-Q."/>
            <person name="Ren L.-H."/>
            <person name="Lin Y.-W."/>
            <person name="Sun G.-H."/>
            <person name="Du Z.-J."/>
            <person name="Zhao J.-X."/>
            <person name="Liu X.-J."/>
            <person name="Liu L.-J."/>
        </authorList>
    </citation>
    <scope>NUCLEOTIDE SEQUENCE [LARGE SCALE GENOMIC DNA]</scope>
    <source>
        <strain evidence="4 5">PLHSC7-2</strain>
    </source>
</reference>
<dbReference type="SMART" id="SM00422">
    <property type="entry name" value="HTH_MERR"/>
    <property type="match status" value="1"/>
</dbReference>
<dbReference type="SUPFAM" id="SSF46955">
    <property type="entry name" value="Putative DNA-binding domain"/>
    <property type="match status" value="1"/>
</dbReference>
<organism evidence="4 5">
    <name type="scientific">Motilimonas pumila</name>
    <dbReference type="NCBI Taxonomy" id="2303987"/>
    <lineage>
        <taxon>Bacteria</taxon>
        <taxon>Pseudomonadati</taxon>
        <taxon>Pseudomonadota</taxon>
        <taxon>Gammaproteobacteria</taxon>
        <taxon>Alteromonadales</taxon>
        <taxon>Alteromonadales genera incertae sedis</taxon>
        <taxon>Motilimonas</taxon>
    </lineage>
</organism>
<dbReference type="Proteomes" id="UP000283255">
    <property type="component" value="Unassembled WGS sequence"/>
</dbReference>
<dbReference type="Gene3D" id="1.10.1660.10">
    <property type="match status" value="1"/>
</dbReference>
<dbReference type="InterPro" id="IPR009061">
    <property type="entry name" value="DNA-bd_dom_put_sf"/>
</dbReference>
<name>A0A418YFU3_9GAMM</name>
<evidence type="ECO:0000256" key="2">
    <source>
        <dbReference type="SAM" id="Coils"/>
    </source>
</evidence>
<dbReference type="Gene3D" id="3.40.50.150">
    <property type="entry name" value="Vaccinia Virus protein VP39"/>
    <property type="match status" value="1"/>
</dbReference>
<evidence type="ECO:0000313" key="4">
    <source>
        <dbReference type="EMBL" id="RJG48413.1"/>
    </source>
</evidence>
<sequence length="396" mass="44992">MKNTELCVYRISELAALVGLSRTALLYYEKLNLISGDRMANGYRVYTDKDLQQVRLIQQLQSGGLTLAQCKSCLDSKLDKSVLQSRYTALENEIQQKQQSLALLASLLGKKSSKPWHESLSEIAPDAHLDWLKVQGYDEKQALRIKWLSKDMNEHDKYMQDFMAVFETLESWGPNSEQDTTKAFNLLPHSPQHILEIGCGNGNSTILLARLSQAHISATDNEQSALDRLQAKITQHNLGGRVSTKCVSMTQLGDDPEKVDVMWAEASAYVMGVENALSQWKPRLRANGTLVFSDLVWLTATPSDDSIAHWKSDYPDMQNVATRMKQIQQAGYQLVDTFTVSEQAWSSYYEPLQERLNELAPRMKNAPAFIDIQHEVDLYRRRLGEFGYQFFIAQRS</sequence>
<gene>
    <name evidence="4" type="ORF">D1Z90_07930</name>
</gene>
<reference evidence="4 5" key="1">
    <citation type="submission" date="2018-09" db="EMBL/GenBank/DDBJ databases">
        <authorList>
            <person name="Wang F."/>
        </authorList>
    </citation>
    <scope>NUCLEOTIDE SEQUENCE [LARGE SCALE GENOMIC DNA]</scope>
    <source>
        <strain evidence="4 5">PLHSC7-2</strain>
    </source>
</reference>
<dbReference type="GO" id="GO:0003700">
    <property type="term" value="F:DNA-binding transcription factor activity"/>
    <property type="evidence" value="ECO:0007669"/>
    <property type="project" value="InterPro"/>
</dbReference>
<dbReference type="CDD" id="cd02440">
    <property type="entry name" value="AdoMet_MTases"/>
    <property type="match status" value="1"/>
</dbReference>
<evidence type="ECO:0000313" key="5">
    <source>
        <dbReference type="Proteomes" id="UP000283255"/>
    </source>
</evidence>
<dbReference type="OrthoDB" id="9808480at2"/>
<feature type="coiled-coil region" evidence="2">
    <location>
        <begin position="80"/>
        <end position="107"/>
    </location>
</feature>